<protein>
    <recommendedName>
        <fullName evidence="3">Fibronectin type-III domain-containing protein</fullName>
    </recommendedName>
</protein>
<sequence length="650" mass="70369">MIDLGFSQAEIAWGNSIMGEADIRKLLQGIKDIGGRRVRFGAPWNLIEKTRGQYDFTYLDRAVTLCAQYGIKPLLNVLPAGSTKGGGDGTPANFGEFCAELARRYGPSGSNLVDAYEIWNEQNWSMFFTPTTAAAYLEYLKPAYDGIKSQHSSATVISGGTTPGATYSGQAGVFFFLHFDLVNHIDWYTAFYGLGGQNYCDAIGIHWYSMADDWTKEMPTATQIDYARVQAVRDLMVAKGDGAKQIWLTEFGFGQTMGLVKARDWLKLQVDMIQARPWIGPAFLYSYRNVGTDLSNPNNGYGVVDYKWQRKSPYYEYVASLNADTTPPTSPTGLAAGDVTSTSARITWAPASDNVGVTNYRIYTDTGVKLAEALDCTAVLTDLRPGTQQGFYVTAVDKAGNESAASATILITTDAPPGRQEFNRYLFTGSPSVPSMFLQIGLGFNVTANIAKPNAPTTDGEYWTVAPYAADQASSDHSSRITIGEAAKGYGGTSALALVRMSVDGTTWVAAYADWGGTDSVQLVMSINGSIRFRDARNYPALNPGDDLWCTADGNAYTITHRAAGGELTDVLTWSDTDGLFPGGANTRAGIGWHHRRVGGVAFPAVAIAGDWRGQDVAPVQAPIDAWQLAIVHDREWADVIATGVWETAL</sequence>
<dbReference type="InterPro" id="IPR013783">
    <property type="entry name" value="Ig-like_fold"/>
</dbReference>
<dbReference type="SUPFAM" id="SSF49265">
    <property type="entry name" value="Fibronectin type III"/>
    <property type="match status" value="1"/>
</dbReference>
<reference evidence="5" key="1">
    <citation type="submission" date="2018-01" db="EMBL/GenBank/DDBJ databases">
        <title>Comparative genomics of Mycobacterium mucogenicum and Mycobacterium neoaurum clade members emphasizing tRNA and non-coding RNA.</title>
        <authorList>
            <person name="Behra P.R.K."/>
            <person name="Pettersson B.M.F."/>
            <person name="Das S."/>
            <person name="Dasgupta S."/>
            <person name="Kirsebom L.A."/>
        </authorList>
    </citation>
    <scope>NUCLEOTIDE SEQUENCE</scope>
    <source>
        <strain evidence="5">DSM 44124</strain>
    </source>
</reference>
<dbReference type="CDD" id="cd00063">
    <property type="entry name" value="FN3"/>
    <property type="match status" value="1"/>
</dbReference>
<reference evidence="4 6" key="3">
    <citation type="journal article" date="2019" name="Sci. Rep.">
        <title>Insight into the biology of Mycobacterium mucogenicum and Mycobacterium neoaurum clade members.</title>
        <authorList>
            <person name="Behra P.R.K."/>
            <person name="Pettersson B.M.F."/>
            <person name="Ramesh M."/>
            <person name="Dasgupta S."/>
            <person name="Kirsebom L.A."/>
        </authorList>
    </citation>
    <scope>NUCLEOTIDE SEQUENCE [LARGE SCALE GENOMIC DNA]</scope>
    <source>
        <strain evidence="4 6">DSM 44124</strain>
    </source>
</reference>
<dbReference type="PROSITE" id="PS50853">
    <property type="entry name" value="FN3"/>
    <property type="match status" value="1"/>
</dbReference>
<reference evidence="4 6" key="2">
    <citation type="journal article" date="2019" name="BMC Evol. Biol.">
        <title>Comparative genomics of Mycobacterium mucogenicum and Mycobacterium neoaurum clade members emphasizing tRNA and non-coding RNA.</title>
        <authorList>
            <person name="Behra P.R.K."/>
            <person name="Pettersson B.M.F."/>
            <person name="Das S."/>
            <person name="Dasgupta S."/>
            <person name="Kirsebom L.A."/>
        </authorList>
    </citation>
    <scope>NUCLEOTIDE SEQUENCE [LARGE SCALE GENOMIC DNA]</scope>
    <source>
        <strain evidence="4 6">DSM 44124</strain>
    </source>
</reference>
<dbReference type="Gene3D" id="3.20.20.80">
    <property type="entry name" value="Glycosidases"/>
    <property type="match status" value="1"/>
</dbReference>
<organism evidence="5">
    <name type="scientific">Mycolicibacterium mucogenicum DSM 44124</name>
    <dbReference type="NCBI Taxonomy" id="1226753"/>
    <lineage>
        <taxon>Bacteria</taxon>
        <taxon>Bacillati</taxon>
        <taxon>Actinomycetota</taxon>
        <taxon>Actinomycetes</taxon>
        <taxon>Mycobacteriales</taxon>
        <taxon>Mycobacteriaceae</taxon>
        <taxon>Mycolicibacterium</taxon>
    </lineage>
</organism>
<dbReference type="RefSeq" id="WP_053855140.1">
    <property type="nucleotide sequence ID" value="NZ_ANBS01000055.1"/>
</dbReference>
<dbReference type="SMART" id="SM00060">
    <property type="entry name" value="FN3"/>
    <property type="match status" value="1"/>
</dbReference>
<dbReference type="Gene3D" id="2.60.40.10">
    <property type="entry name" value="Immunoglobulins"/>
    <property type="match status" value="1"/>
</dbReference>
<dbReference type="PANTHER" id="PTHR12631:SF10">
    <property type="entry name" value="BETA-XYLOSIDASE-LIKE PROTEIN-RELATED"/>
    <property type="match status" value="1"/>
</dbReference>
<dbReference type="InterPro" id="IPR017853">
    <property type="entry name" value="GH"/>
</dbReference>
<keyword evidence="2" id="KW-0119">Carbohydrate metabolism</keyword>
<dbReference type="GeneID" id="76728696"/>
<evidence type="ECO:0000313" key="4">
    <source>
        <dbReference type="EMBL" id="QPG69077.1"/>
    </source>
</evidence>
<evidence type="ECO:0000256" key="1">
    <source>
        <dbReference type="ARBA" id="ARBA00023295"/>
    </source>
</evidence>
<feature type="domain" description="Fibronectin type-III" evidence="3">
    <location>
        <begin position="327"/>
        <end position="416"/>
    </location>
</feature>
<dbReference type="InterPro" id="IPR051923">
    <property type="entry name" value="Glycosyl_Hydrolase_39"/>
</dbReference>
<gene>
    <name evidence="4" type="ORF">C1S78_027440</name>
    <name evidence="5" type="ORF">C1S78_27390</name>
</gene>
<evidence type="ECO:0000259" key="3">
    <source>
        <dbReference type="PROSITE" id="PS50853"/>
    </source>
</evidence>
<keyword evidence="2" id="KW-0624">Polysaccharide degradation</keyword>
<dbReference type="EMBL" id="POTL01000001">
    <property type="protein sequence ID" value="TLH55600.1"/>
    <property type="molecule type" value="Genomic_DNA"/>
</dbReference>
<dbReference type="Pfam" id="PF00041">
    <property type="entry name" value="fn3"/>
    <property type="match status" value="1"/>
</dbReference>
<evidence type="ECO:0000313" key="6">
    <source>
        <dbReference type="Proteomes" id="UP000309231"/>
    </source>
</evidence>
<dbReference type="SUPFAM" id="SSF51445">
    <property type="entry name" value="(Trans)glycosidases"/>
    <property type="match status" value="1"/>
</dbReference>
<dbReference type="KEGG" id="mmuc:C1S78_027440"/>
<evidence type="ECO:0000313" key="5">
    <source>
        <dbReference type="EMBL" id="TLH55600.1"/>
    </source>
</evidence>
<dbReference type="PANTHER" id="PTHR12631">
    <property type="entry name" value="ALPHA-L-IDURONIDASE"/>
    <property type="match status" value="1"/>
</dbReference>
<keyword evidence="6" id="KW-1185">Reference proteome</keyword>
<dbReference type="GO" id="GO:0004553">
    <property type="term" value="F:hydrolase activity, hydrolyzing O-glycosyl compounds"/>
    <property type="evidence" value="ECO:0007669"/>
    <property type="project" value="TreeGrafter"/>
</dbReference>
<dbReference type="EMBL" id="CP062008">
    <property type="protein sequence ID" value="QPG69077.1"/>
    <property type="molecule type" value="Genomic_DNA"/>
</dbReference>
<keyword evidence="1" id="KW-0378">Hydrolase</keyword>
<dbReference type="InterPro" id="IPR003961">
    <property type="entry name" value="FN3_dom"/>
</dbReference>
<dbReference type="GO" id="GO:0000272">
    <property type="term" value="P:polysaccharide catabolic process"/>
    <property type="evidence" value="ECO:0007669"/>
    <property type="project" value="UniProtKB-KW"/>
</dbReference>
<evidence type="ECO:0000256" key="2">
    <source>
        <dbReference type="ARBA" id="ARBA00023326"/>
    </source>
</evidence>
<name>A0A8H2JJ60_MYCMU</name>
<dbReference type="AlphaFoldDB" id="A0A8H2JJ60"/>
<dbReference type="InterPro" id="IPR036116">
    <property type="entry name" value="FN3_sf"/>
</dbReference>
<accession>A0A8H2JJ60</accession>
<dbReference type="Proteomes" id="UP000309231">
    <property type="component" value="Chromosome"/>
</dbReference>
<proteinExistence type="predicted"/>
<keyword evidence="1" id="KW-0326">Glycosidase</keyword>